<comment type="caution">
    <text evidence="2">The sequence shown here is derived from an EMBL/GenBank/DDBJ whole genome shotgun (WGS) entry which is preliminary data.</text>
</comment>
<keyword evidence="1" id="KW-0472">Membrane</keyword>
<sequence length="89" mass="9418">MISSKDALWIAVGIIALFIVMGRILRNPMSFFGVLLRNLVFGVMGLAVIDYLGKGIGLHVPFNLQTAGVASLLGLPGVAALAVVQHFIL</sequence>
<organism evidence="2 3">
    <name type="scientific">Sulfoacidibacillus ferrooxidans</name>
    <dbReference type="NCBI Taxonomy" id="2005001"/>
    <lineage>
        <taxon>Bacteria</taxon>
        <taxon>Bacillati</taxon>
        <taxon>Bacillota</taxon>
        <taxon>Bacilli</taxon>
        <taxon>Bacillales</taxon>
        <taxon>Alicyclobacillaceae</taxon>
        <taxon>Sulfoacidibacillus</taxon>
    </lineage>
</organism>
<dbReference type="Proteomes" id="UP001139263">
    <property type="component" value="Unassembled WGS sequence"/>
</dbReference>
<gene>
    <name evidence="2" type="ORF">MM817_00909</name>
</gene>
<keyword evidence="3" id="KW-1185">Reference proteome</keyword>
<feature type="transmembrane region" description="Helical" evidence="1">
    <location>
        <begin position="7"/>
        <end position="25"/>
    </location>
</feature>
<evidence type="ECO:0000256" key="1">
    <source>
        <dbReference type="SAM" id="Phobius"/>
    </source>
</evidence>
<feature type="transmembrane region" description="Helical" evidence="1">
    <location>
        <begin position="64"/>
        <end position="88"/>
    </location>
</feature>
<keyword evidence="1" id="KW-0812">Transmembrane</keyword>
<proteinExistence type="predicted"/>
<dbReference type="RefSeq" id="WP_241712291.1">
    <property type="nucleotide sequence ID" value="NZ_JALBUF010000001.1"/>
</dbReference>
<accession>A0A9X1V7Y4</accession>
<reference evidence="2" key="1">
    <citation type="submission" date="2022-03" db="EMBL/GenBank/DDBJ databases">
        <title>Draft Genome Sequence of Firmicute Strain S0AB, a Heterotrophic Iron/Sulfur-Oxidizing Extreme Acidophile.</title>
        <authorList>
            <person name="Vergara E."/>
            <person name="Pakostova E."/>
            <person name="Johnson D.B."/>
            <person name="Holmes D.S."/>
        </authorList>
    </citation>
    <scope>NUCLEOTIDE SEQUENCE</scope>
    <source>
        <strain evidence="2">S0AB</strain>
    </source>
</reference>
<evidence type="ECO:0000313" key="2">
    <source>
        <dbReference type="EMBL" id="MCI0182644.1"/>
    </source>
</evidence>
<dbReference type="Pfam" id="PF07441">
    <property type="entry name" value="BofA"/>
    <property type="match status" value="1"/>
</dbReference>
<evidence type="ECO:0008006" key="4">
    <source>
        <dbReference type="Google" id="ProtNLM"/>
    </source>
</evidence>
<keyword evidence="1" id="KW-1133">Transmembrane helix</keyword>
<evidence type="ECO:0000313" key="3">
    <source>
        <dbReference type="Proteomes" id="UP001139263"/>
    </source>
</evidence>
<feature type="transmembrane region" description="Helical" evidence="1">
    <location>
        <begin position="31"/>
        <end position="52"/>
    </location>
</feature>
<dbReference type="AlphaFoldDB" id="A0A9X1V7Y4"/>
<protein>
    <recommendedName>
        <fullName evidence="4">Pro-sigmaK processing inhibitor BofA</fullName>
    </recommendedName>
</protein>
<dbReference type="NCBIfam" id="TIGR02862">
    <property type="entry name" value="spore_BofA"/>
    <property type="match status" value="1"/>
</dbReference>
<dbReference type="EMBL" id="JALBUF010000001">
    <property type="protein sequence ID" value="MCI0182644.1"/>
    <property type="molecule type" value="Genomic_DNA"/>
</dbReference>
<dbReference type="InterPro" id="IPR010001">
    <property type="entry name" value="BofA"/>
</dbReference>
<name>A0A9X1V7Y4_9BACL</name>